<gene>
    <name evidence="1" type="ORF">FYJ85_19020</name>
</gene>
<organism evidence="1 2">
    <name type="scientific">Victivallis lenta</name>
    <dbReference type="NCBI Taxonomy" id="2606640"/>
    <lineage>
        <taxon>Bacteria</taxon>
        <taxon>Pseudomonadati</taxon>
        <taxon>Lentisphaerota</taxon>
        <taxon>Lentisphaeria</taxon>
        <taxon>Victivallales</taxon>
        <taxon>Victivallaceae</taxon>
        <taxon>Victivallis</taxon>
    </lineage>
</organism>
<proteinExistence type="predicted"/>
<dbReference type="AlphaFoldDB" id="A0A844G5J4"/>
<comment type="caution">
    <text evidence="1">The sequence shown here is derived from an EMBL/GenBank/DDBJ whole genome shotgun (WGS) entry which is preliminary data.</text>
</comment>
<evidence type="ECO:0000313" key="1">
    <source>
        <dbReference type="EMBL" id="MST99130.1"/>
    </source>
</evidence>
<dbReference type="EMBL" id="VUNS01000030">
    <property type="protein sequence ID" value="MST99130.1"/>
    <property type="molecule type" value="Genomic_DNA"/>
</dbReference>
<accession>A0A844G5J4</accession>
<name>A0A844G5J4_9BACT</name>
<sequence length="98" mass="11233">MKICEICKKTISEDEVFGVDKHESVCFECAEAEALKAKEEKREIQITHGEFAEAWSLCQWCDSLFPESELQEERDLGYLCGHCISAISSRGEEVWLKN</sequence>
<reference evidence="1 2" key="1">
    <citation type="submission" date="2019-08" db="EMBL/GenBank/DDBJ databases">
        <title>In-depth cultivation of the pig gut microbiome towards novel bacterial diversity and tailored functional studies.</title>
        <authorList>
            <person name="Wylensek D."/>
            <person name="Hitch T.C.A."/>
            <person name="Clavel T."/>
        </authorList>
    </citation>
    <scope>NUCLEOTIDE SEQUENCE [LARGE SCALE GENOMIC DNA]</scope>
    <source>
        <strain evidence="1 2">BBE-744-WT-12</strain>
    </source>
</reference>
<dbReference type="RefSeq" id="WP_154420293.1">
    <property type="nucleotide sequence ID" value="NZ_VUNS01000030.1"/>
</dbReference>
<protein>
    <submittedName>
        <fullName evidence="1">Uncharacterized protein</fullName>
    </submittedName>
</protein>
<keyword evidence="2" id="KW-1185">Reference proteome</keyword>
<dbReference type="Proteomes" id="UP000435649">
    <property type="component" value="Unassembled WGS sequence"/>
</dbReference>
<evidence type="ECO:0000313" key="2">
    <source>
        <dbReference type="Proteomes" id="UP000435649"/>
    </source>
</evidence>